<dbReference type="InterPro" id="IPR027417">
    <property type="entry name" value="P-loop_NTPase"/>
</dbReference>
<gene>
    <name evidence="7" type="ORF">J2S03_000798</name>
</gene>
<proteinExistence type="predicted"/>
<dbReference type="PANTHER" id="PTHR11070">
    <property type="entry name" value="UVRD / RECB / PCRA DNA HELICASE FAMILY MEMBER"/>
    <property type="match status" value="1"/>
</dbReference>
<organism evidence="7 8">
    <name type="scientific">Alicyclobacillus cycloheptanicus</name>
    <dbReference type="NCBI Taxonomy" id="1457"/>
    <lineage>
        <taxon>Bacteria</taxon>
        <taxon>Bacillati</taxon>
        <taxon>Bacillota</taxon>
        <taxon>Bacilli</taxon>
        <taxon>Bacillales</taxon>
        <taxon>Alicyclobacillaceae</taxon>
        <taxon>Alicyclobacillus</taxon>
    </lineage>
</organism>
<dbReference type="Pfam" id="PF13538">
    <property type="entry name" value="UvrD_C_2"/>
    <property type="match status" value="1"/>
</dbReference>
<evidence type="ECO:0000313" key="8">
    <source>
        <dbReference type="Proteomes" id="UP001232973"/>
    </source>
</evidence>
<feature type="domain" description="UvrD-like helicase ATP-binding" evidence="6">
    <location>
        <begin position="211"/>
        <end position="618"/>
    </location>
</feature>
<keyword evidence="3 5" id="KW-0347">Helicase</keyword>
<evidence type="ECO:0000256" key="4">
    <source>
        <dbReference type="ARBA" id="ARBA00022840"/>
    </source>
</evidence>
<dbReference type="EC" id="3.6.4.12" evidence="7"/>
<feature type="binding site" evidence="5">
    <location>
        <begin position="232"/>
        <end position="239"/>
    </location>
    <ligand>
        <name>ATP</name>
        <dbReference type="ChEBI" id="CHEBI:30616"/>
    </ligand>
</feature>
<reference evidence="7 8" key="1">
    <citation type="submission" date="2023-07" db="EMBL/GenBank/DDBJ databases">
        <title>Genomic Encyclopedia of Type Strains, Phase IV (KMG-IV): sequencing the most valuable type-strain genomes for metagenomic binning, comparative biology and taxonomic classification.</title>
        <authorList>
            <person name="Goeker M."/>
        </authorList>
    </citation>
    <scope>NUCLEOTIDE SEQUENCE [LARGE SCALE GENOMIC DNA]</scope>
    <source>
        <strain evidence="7 8">DSM 4006</strain>
    </source>
</reference>
<accession>A0ABT9XFA7</accession>
<dbReference type="InterPro" id="IPR048228">
    <property type="entry name" value="HelD_bacillota"/>
</dbReference>
<dbReference type="NCBIfam" id="NF041464">
    <property type="entry name" value="HelD_BACSU"/>
    <property type="match status" value="1"/>
</dbReference>
<dbReference type="Pfam" id="PF00580">
    <property type="entry name" value="UvrD-helicase"/>
    <property type="match status" value="1"/>
</dbReference>
<name>A0ABT9XFA7_9BACL</name>
<dbReference type="Proteomes" id="UP001232973">
    <property type="component" value="Unassembled WGS sequence"/>
</dbReference>
<dbReference type="Gene3D" id="3.40.50.300">
    <property type="entry name" value="P-loop containing nucleotide triphosphate hydrolases"/>
    <property type="match status" value="3"/>
</dbReference>
<dbReference type="EMBL" id="JAUSTP010000003">
    <property type="protein sequence ID" value="MDQ0188984.1"/>
    <property type="molecule type" value="Genomic_DNA"/>
</dbReference>
<dbReference type="GO" id="GO:0016787">
    <property type="term" value="F:hydrolase activity"/>
    <property type="evidence" value="ECO:0007669"/>
    <property type="project" value="UniProtKB-KW"/>
</dbReference>
<keyword evidence="1 5" id="KW-0547">Nucleotide-binding</keyword>
<dbReference type="GO" id="GO:0003678">
    <property type="term" value="F:DNA helicase activity"/>
    <property type="evidence" value="ECO:0007669"/>
    <property type="project" value="UniProtKB-EC"/>
</dbReference>
<keyword evidence="2 5" id="KW-0378">Hydrolase</keyword>
<protein>
    <submittedName>
        <fullName evidence="7">DNA helicase-2/ATP-dependent DNA helicase PcrA</fullName>
        <ecNumber evidence="7">3.6.4.12</ecNumber>
    </submittedName>
</protein>
<dbReference type="PROSITE" id="PS51198">
    <property type="entry name" value="UVRD_HELICASE_ATP_BIND"/>
    <property type="match status" value="1"/>
</dbReference>
<evidence type="ECO:0000259" key="6">
    <source>
        <dbReference type="PROSITE" id="PS51198"/>
    </source>
</evidence>
<dbReference type="InterPro" id="IPR027785">
    <property type="entry name" value="UvrD-like_helicase_C"/>
</dbReference>
<evidence type="ECO:0000256" key="2">
    <source>
        <dbReference type="ARBA" id="ARBA00022801"/>
    </source>
</evidence>
<evidence type="ECO:0000313" key="7">
    <source>
        <dbReference type="EMBL" id="MDQ0188984.1"/>
    </source>
</evidence>
<keyword evidence="4 5" id="KW-0067">ATP-binding</keyword>
<dbReference type="InterPro" id="IPR000212">
    <property type="entry name" value="DNA_helicase_UvrD/REP"/>
</dbReference>
<evidence type="ECO:0000256" key="1">
    <source>
        <dbReference type="ARBA" id="ARBA00022741"/>
    </source>
</evidence>
<dbReference type="PANTHER" id="PTHR11070:SF17">
    <property type="entry name" value="DNA HELICASE IV"/>
    <property type="match status" value="1"/>
</dbReference>
<dbReference type="SUPFAM" id="SSF52540">
    <property type="entry name" value="P-loop containing nucleoside triphosphate hydrolases"/>
    <property type="match status" value="1"/>
</dbReference>
<dbReference type="InterPro" id="IPR014016">
    <property type="entry name" value="UvrD-like_ATP-bd"/>
</dbReference>
<keyword evidence="8" id="KW-1185">Reference proteome</keyword>
<comment type="caution">
    <text evidence="7">The sequence shown here is derived from an EMBL/GenBank/DDBJ whole genome shotgun (WGS) entry which is preliminary data.</text>
</comment>
<evidence type="ECO:0000256" key="3">
    <source>
        <dbReference type="ARBA" id="ARBA00022806"/>
    </source>
</evidence>
<sequence>MEPHPDLFREQARVTEVTAKVARRLAQFRQQAAGVQSEIVSIRRDFWEDVTVNLEDAIEAAETMASIRQQAEVMSEQERSHQSLTQQIRILGRLEQSPYFGRIDFLADGEAEADRIYIGIASFVDDNGEDFLIHDWRAPICSVYYDHEPGPADYRAPAGVIQGTLERKRQFLMKAGKIVSMFDTAITIGDQILQEILGSAASPQMKSIVGTIQREQNRIIRNTRNQLLVVQGVAGSGKTSTALQRIAYLLYHERESLRSENVLLFSPNPLFSSYVSNVLPELGEESMRQLTYQDYVRTALGKAQPVEDIFDQTEYVLTQMDHPDYSARLQAIRYKSSMDFKDLMDRYIAWLAQDGLEFRGIKFRGSLLISRKDIKRRFYAMDNRISIPNRLAMLKRELLKELKEHEIKQRSQRWVEDEVELLDEETHHAAFQRLQSEGRFAQTSFDDFSREQALLAEQVVHQSFRPLRAAIAQLRFVDVRAVYANLFNQRQFTQRIAKRHELPEEWPDICAQTLRQLETGKLAYEDAAPFLYLKERLTGIRSHPLIRHVFIDEAQDYSAFQLACIRQLFPHARMTLLGDPNQAIHLQASGASAFDAARSLYPAERTETLVLNRSYRPTREIVEFTRRIVEGGERIEPFERTGIRPTLTRVRDEEDRRAKLLACMRDVQQRGHRTIAIICKTAGETRRVYESLRDQLELQLVDEETVTFRPEPLVIPSYLAKGVEFDAVLVYDASEHTYSRDHERTLFYTVCTRAMHELHLFSQGTPCPWIDAAYCDVK</sequence>
<dbReference type="RefSeq" id="WP_274456426.1">
    <property type="nucleotide sequence ID" value="NZ_CP067097.1"/>
</dbReference>
<evidence type="ECO:0000256" key="5">
    <source>
        <dbReference type="PROSITE-ProRule" id="PRU00560"/>
    </source>
</evidence>